<name>A0A940DP34_9BACT</name>
<evidence type="ECO:0000256" key="5">
    <source>
        <dbReference type="ARBA" id="ARBA00022768"/>
    </source>
</evidence>
<dbReference type="InterPro" id="IPR015365">
    <property type="entry name" value="Elong-fact-P_C"/>
</dbReference>
<keyword evidence="4 7" id="KW-0963">Cytoplasm</keyword>
<dbReference type="SUPFAM" id="SSF50249">
    <property type="entry name" value="Nucleic acid-binding proteins"/>
    <property type="match status" value="2"/>
</dbReference>
<dbReference type="Pfam" id="PF01132">
    <property type="entry name" value="EFP"/>
    <property type="match status" value="1"/>
</dbReference>
<dbReference type="InterPro" id="IPR013852">
    <property type="entry name" value="Transl_elong_P/YeiP_CS"/>
</dbReference>
<accession>A0A940DP34</accession>
<evidence type="ECO:0000259" key="11">
    <source>
        <dbReference type="SMART" id="SM01185"/>
    </source>
</evidence>
<comment type="subcellular location">
    <subcellularLocation>
        <location evidence="1 7">Cytoplasm</location>
    </subcellularLocation>
</comment>
<dbReference type="SMART" id="SM00841">
    <property type="entry name" value="Elong-fact-P_C"/>
    <property type="match status" value="1"/>
</dbReference>
<sequence length="188" mass="21395">MATTADFKNGLYLNFNGKPCSIVWFQHVKPGKGPAFVKTKLRNLENGRILENTFTAGAKIETINVERRPYQFLYKDEDGYNFMHEETFEQIHLGEDLVENADLMKEGQHVEMMFVADEERCLTCELPTYVELEVTYTEPAVKGDTASTNALKEATLETGAIIMVPLFINQGDKIRVNTTDRSYGERVK</sequence>
<evidence type="ECO:0000256" key="9">
    <source>
        <dbReference type="RuleBase" id="RU004389"/>
    </source>
</evidence>
<dbReference type="InterPro" id="IPR001059">
    <property type="entry name" value="Transl_elong_P/YeiP_cen"/>
</dbReference>
<dbReference type="GO" id="GO:0043043">
    <property type="term" value="P:peptide biosynthetic process"/>
    <property type="evidence" value="ECO:0007669"/>
    <property type="project" value="InterPro"/>
</dbReference>
<reference evidence="12" key="2">
    <citation type="journal article" date="2021" name="PeerJ">
        <title>Extensive microbial diversity within the chicken gut microbiome revealed by metagenomics and culture.</title>
        <authorList>
            <person name="Gilroy R."/>
            <person name="Ravi A."/>
            <person name="Getino M."/>
            <person name="Pursley I."/>
            <person name="Horton D.L."/>
            <person name="Alikhan N.F."/>
            <person name="Baker D."/>
            <person name="Gharbi K."/>
            <person name="Hall N."/>
            <person name="Watson M."/>
            <person name="Adriaenssens E.M."/>
            <person name="Foster-Nyarko E."/>
            <person name="Jarju S."/>
            <person name="Secka A."/>
            <person name="Antonio M."/>
            <person name="Oren A."/>
            <person name="Chaudhuri R.R."/>
            <person name="La Ragione R."/>
            <person name="Hildebrand F."/>
            <person name="Pallen M.J."/>
        </authorList>
    </citation>
    <scope>NUCLEOTIDE SEQUENCE</scope>
    <source>
        <strain evidence="12">F1-3629</strain>
    </source>
</reference>
<feature type="domain" description="Translation elongation factor P/YeiP central" evidence="11">
    <location>
        <begin position="67"/>
        <end position="122"/>
    </location>
</feature>
<dbReference type="Pfam" id="PF08207">
    <property type="entry name" value="EFP_N"/>
    <property type="match status" value="1"/>
</dbReference>
<dbReference type="NCBIfam" id="NF001810">
    <property type="entry name" value="PRK00529.1"/>
    <property type="match status" value="1"/>
</dbReference>
<keyword evidence="5 7" id="KW-0251">Elongation factor</keyword>
<proteinExistence type="inferred from homology"/>
<dbReference type="InterPro" id="IPR014722">
    <property type="entry name" value="Rib_uL2_dom2"/>
</dbReference>
<evidence type="ECO:0000256" key="2">
    <source>
        <dbReference type="ARBA" id="ARBA00004815"/>
    </source>
</evidence>
<dbReference type="Gene3D" id="2.40.50.140">
    <property type="entry name" value="Nucleic acid-binding proteins"/>
    <property type="match status" value="2"/>
</dbReference>
<keyword evidence="6 7" id="KW-0648">Protein biosynthesis</keyword>
<dbReference type="Gene3D" id="2.30.30.30">
    <property type="match status" value="1"/>
</dbReference>
<dbReference type="HAMAP" id="MF_00141">
    <property type="entry name" value="EF_P"/>
    <property type="match status" value="1"/>
</dbReference>
<comment type="similarity">
    <text evidence="3 7 9">Belongs to the elongation factor P family.</text>
</comment>
<dbReference type="InterPro" id="IPR020599">
    <property type="entry name" value="Transl_elong_fac_P/YeiP"/>
</dbReference>
<protein>
    <recommendedName>
        <fullName evidence="7 8">Elongation factor P</fullName>
        <shortName evidence="7">EF-P</shortName>
    </recommendedName>
</protein>
<evidence type="ECO:0000256" key="6">
    <source>
        <dbReference type="ARBA" id="ARBA00022917"/>
    </source>
</evidence>
<evidence type="ECO:0000256" key="7">
    <source>
        <dbReference type="HAMAP-Rule" id="MF_00141"/>
    </source>
</evidence>
<organism evidence="12 13">
    <name type="scientific">Candidatus Cryptobacteroides gallistercoris</name>
    <dbReference type="NCBI Taxonomy" id="2840765"/>
    <lineage>
        <taxon>Bacteria</taxon>
        <taxon>Pseudomonadati</taxon>
        <taxon>Bacteroidota</taxon>
        <taxon>Bacteroidia</taxon>
        <taxon>Bacteroidales</taxon>
        <taxon>Candidatus Cryptobacteroides</taxon>
    </lineage>
</organism>
<evidence type="ECO:0000256" key="1">
    <source>
        <dbReference type="ARBA" id="ARBA00004496"/>
    </source>
</evidence>
<feature type="domain" description="Elongation factor P C-terminal" evidence="10">
    <location>
        <begin position="130"/>
        <end position="186"/>
    </location>
</feature>
<evidence type="ECO:0000256" key="8">
    <source>
        <dbReference type="NCBIfam" id="TIGR00038"/>
    </source>
</evidence>
<dbReference type="GO" id="GO:0003746">
    <property type="term" value="F:translation elongation factor activity"/>
    <property type="evidence" value="ECO:0007669"/>
    <property type="project" value="UniProtKB-UniRule"/>
</dbReference>
<comment type="pathway">
    <text evidence="2 7">Protein biosynthesis; polypeptide chain elongation.</text>
</comment>
<comment type="function">
    <text evidence="7">Involved in peptide bond synthesis. Stimulates efficient translation and peptide-bond synthesis on native or reconstituted 70S ribosomes in vitro. Probably functions indirectly by altering the affinity of the ribosome for aminoacyl-tRNA, thus increasing their reactivity as acceptors for peptidyl transferase.</text>
</comment>
<dbReference type="PIRSF" id="PIRSF005901">
    <property type="entry name" value="EF-P"/>
    <property type="match status" value="1"/>
</dbReference>
<evidence type="ECO:0000313" key="12">
    <source>
        <dbReference type="EMBL" id="MBO8454706.1"/>
    </source>
</evidence>
<evidence type="ECO:0000259" key="10">
    <source>
        <dbReference type="SMART" id="SM00841"/>
    </source>
</evidence>
<dbReference type="CDD" id="cd04470">
    <property type="entry name" value="S1_EF-P_repeat_1"/>
    <property type="match status" value="1"/>
</dbReference>
<comment type="caution">
    <text evidence="12">The sequence shown here is derived from an EMBL/GenBank/DDBJ whole genome shotgun (WGS) entry which is preliminary data.</text>
</comment>
<evidence type="ECO:0000313" key="13">
    <source>
        <dbReference type="Proteomes" id="UP000771749"/>
    </source>
</evidence>
<dbReference type="FunFam" id="2.30.30.30:FF:000003">
    <property type="entry name" value="Elongation factor P"/>
    <property type="match status" value="1"/>
</dbReference>
<gene>
    <name evidence="7 12" type="primary">efp</name>
    <name evidence="12" type="ORF">IAC07_08310</name>
</gene>
<dbReference type="EMBL" id="JADIMJ010000127">
    <property type="protein sequence ID" value="MBO8454706.1"/>
    <property type="molecule type" value="Genomic_DNA"/>
</dbReference>
<reference evidence="12" key="1">
    <citation type="submission" date="2020-10" db="EMBL/GenBank/DDBJ databases">
        <authorList>
            <person name="Gilroy R."/>
        </authorList>
    </citation>
    <scope>NUCLEOTIDE SEQUENCE</scope>
    <source>
        <strain evidence="12">F1-3629</strain>
    </source>
</reference>
<dbReference type="Pfam" id="PF09285">
    <property type="entry name" value="Elong-fact-P_C"/>
    <property type="match status" value="1"/>
</dbReference>
<dbReference type="CDD" id="cd05794">
    <property type="entry name" value="S1_EF-P_repeat_2"/>
    <property type="match status" value="1"/>
</dbReference>
<evidence type="ECO:0000256" key="3">
    <source>
        <dbReference type="ARBA" id="ARBA00009479"/>
    </source>
</evidence>
<dbReference type="PROSITE" id="PS01275">
    <property type="entry name" value="EFP"/>
    <property type="match status" value="1"/>
</dbReference>
<dbReference type="PANTHER" id="PTHR30053">
    <property type="entry name" value="ELONGATION FACTOR P"/>
    <property type="match status" value="1"/>
</dbReference>
<dbReference type="Proteomes" id="UP000771749">
    <property type="component" value="Unassembled WGS sequence"/>
</dbReference>
<dbReference type="InterPro" id="IPR012340">
    <property type="entry name" value="NA-bd_OB-fold"/>
</dbReference>
<dbReference type="InterPro" id="IPR013185">
    <property type="entry name" value="Transl_elong_KOW-like"/>
</dbReference>
<evidence type="ECO:0000256" key="4">
    <source>
        <dbReference type="ARBA" id="ARBA00022490"/>
    </source>
</evidence>
<dbReference type="InterPro" id="IPR011768">
    <property type="entry name" value="Transl_elongation_fac_P"/>
</dbReference>
<dbReference type="NCBIfam" id="TIGR00038">
    <property type="entry name" value="efp"/>
    <property type="match status" value="1"/>
</dbReference>
<dbReference type="AlphaFoldDB" id="A0A940DP34"/>
<dbReference type="SUPFAM" id="SSF50104">
    <property type="entry name" value="Translation proteins SH3-like domain"/>
    <property type="match status" value="1"/>
</dbReference>
<dbReference type="PANTHER" id="PTHR30053:SF12">
    <property type="entry name" value="ELONGATION FACTOR P (EF-P) FAMILY PROTEIN"/>
    <property type="match status" value="1"/>
</dbReference>
<dbReference type="InterPro" id="IPR008991">
    <property type="entry name" value="Translation_prot_SH3-like_sf"/>
</dbReference>
<dbReference type="FunFam" id="2.40.50.140:FF:000004">
    <property type="entry name" value="Elongation factor P"/>
    <property type="match status" value="1"/>
</dbReference>
<dbReference type="SMART" id="SM01185">
    <property type="entry name" value="EFP"/>
    <property type="match status" value="1"/>
</dbReference>
<dbReference type="GO" id="GO:0005829">
    <property type="term" value="C:cytosol"/>
    <property type="evidence" value="ECO:0007669"/>
    <property type="project" value="UniProtKB-ARBA"/>
</dbReference>